<dbReference type="EMBL" id="LAZR01058945">
    <property type="protein sequence ID" value="KKK68842.1"/>
    <property type="molecule type" value="Genomic_DNA"/>
</dbReference>
<protein>
    <recommendedName>
        <fullName evidence="1">DUF4139 domain-containing protein</fullName>
    </recommendedName>
</protein>
<organism evidence="2">
    <name type="scientific">marine sediment metagenome</name>
    <dbReference type="NCBI Taxonomy" id="412755"/>
    <lineage>
        <taxon>unclassified sequences</taxon>
        <taxon>metagenomes</taxon>
        <taxon>ecological metagenomes</taxon>
    </lineage>
</organism>
<evidence type="ECO:0000313" key="2">
    <source>
        <dbReference type="EMBL" id="KKK68842.1"/>
    </source>
</evidence>
<name>A0A0F8XI94_9ZZZZ</name>
<sequence length="114" mass="13248">QTFRYRLRLENYKQAPVNVRLLERIPASKTDDLAVTLTRTSLELSADGLYLRDDRPRGILRWNIQLPAGASGAKATDVVYTFQMKYAKNKHLGVRVKQMEKRMREASFDMMLLM</sequence>
<dbReference type="AlphaFoldDB" id="A0A0F8XI94"/>
<gene>
    <name evidence="2" type="ORF">LCGC14_2940010</name>
</gene>
<accession>A0A0F8XI94</accession>
<reference evidence="2" key="1">
    <citation type="journal article" date="2015" name="Nature">
        <title>Complex archaea that bridge the gap between prokaryotes and eukaryotes.</title>
        <authorList>
            <person name="Spang A."/>
            <person name="Saw J.H."/>
            <person name="Jorgensen S.L."/>
            <person name="Zaremba-Niedzwiedzka K."/>
            <person name="Martijn J."/>
            <person name="Lind A.E."/>
            <person name="van Eijk R."/>
            <person name="Schleper C."/>
            <person name="Guy L."/>
            <person name="Ettema T.J."/>
        </authorList>
    </citation>
    <scope>NUCLEOTIDE SEQUENCE</scope>
</reference>
<dbReference type="Pfam" id="PF13598">
    <property type="entry name" value="DUF4139"/>
    <property type="match status" value="1"/>
</dbReference>
<evidence type="ECO:0000259" key="1">
    <source>
        <dbReference type="Pfam" id="PF13598"/>
    </source>
</evidence>
<feature type="domain" description="DUF4139" evidence="1">
    <location>
        <begin position="2"/>
        <end position="86"/>
    </location>
</feature>
<feature type="non-terminal residue" evidence="2">
    <location>
        <position position="1"/>
    </location>
</feature>
<comment type="caution">
    <text evidence="2">The sequence shown here is derived from an EMBL/GenBank/DDBJ whole genome shotgun (WGS) entry which is preliminary data.</text>
</comment>
<proteinExistence type="predicted"/>
<dbReference type="InterPro" id="IPR037291">
    <property type="entry name" value="DUF4139"/>
</dbReference>